<dbReference type="InterPro" id="IPR014553">
    <property type="entry name" value="Aminopept"/>
</dbReference>
<keyword evidence="1" id="KW-1133">Transmembrane helix</keyword>
<reference evidence="2 3" key="1">
    <citation type="submission" date="2012-06" db="EMBL/GenBank/DDBJ databases">
        <title>The complete chromosome of genome of Turneriella parva DSM 21527.</title>
        <authorList>
            <consortium name="US DOE Joint Genome Institute (JGI-PGF)"/>
            <person name="Lucas S."/>
            <person name="Han J."/>
            <person name="Lapidus A."/>
            <person name="Bruce D."/>
            <person name="Goodwin L."/>
            <person name="Pitluck S."/>
            <person name="Peters L."/>
            <person name="Kyrpides N."/>
            <person name="Mavromatis K."/>
            <person name="Ivanova N."/>
            <person name="Mikhailova N."/>
            <person name="Chertkov O."/>
            <person name="Detter J.C."/>
            <person name="Tapia R."/>
            <person name="Han C."/>
            <person name="Land M."/>
            <person name="Hauser L."/>
            <person name="Markowitz V."/>
            <person name="Cheng J.-F."/>
            <person name="Hugenholtz P."/>
            <person name="Woyke T."/>
            <person name="Wu D."/>
            <person name="Gronow S."/>
            <person name="Wellnitz S."/>
            <person name="Brambilla E."/>
            <person name="Klenk H.-P."/>
            <person name="Eisen J.A."/>
        </authorList>
    </citation>
    <scope>NUCLEOTIDE SEQUENCE [LARGE SCALE GENOMIC DNA]</scope>
    <source>
        <strain evidence="3">ATCC BAA-1111 / DSM 21527 / NCTC 11395 / H</strain>
    </source>
</reference>
<dbReference type="EMBL" id="CP002959">
    <property type="protein sequence ID" value="AFM13528.1"/>
    <property type="molecule type" value="Genomic_DNA"/>
</dbReference>
<evidence type="ECO:0000313" key="3">
    <source>
        <dbReference type="Proteomes" id="UP000006048"/>
    </source>
</evidence>
<sequence length="367" mass="42060">MSSRRRRITILIFLIVPAVLIGVNWRWLPYLYQLAKHQSKVILYKEPIAERLLATNLPMAERRALESTLKIRAFIEKHYAITDSKSYRSYFALGRAELGFNITLAPAFSLKAESFNFFPFGKFDYLGFFDRDLAEAWAQRYREAGFDVHISEIGGYSTLGWFEDPLYSSQLDWGDYGLARLLGHEIAHERLYFKGDTTSSELLASFIERKIAADYLIAEGQPFPDEREQARAQAKAKEFYGLIDALKARLEDLYKTDLPAAKKLTEKRAVFRAFQDVLKKRQSEFAQVGAARELAQRPEINNATLIQFRRYAAVNAALQRTYDACLKKPEGKYVCWFSELDKLQSCTPEKRKAWLSAAQAAAAPCPD</sequence>
<dbReference type="HOGENOM" id="CLU_064960_0_0_12"/>
<evidence type="ECO:0000256" key="1">
    <source>
        <dbReference type="SAM" id="Phobius"/>
    </source>
</evidence>
<dbReference type="GO" id="GO:0004177">
    <property type="term" value="F:aminopeptidase activity"/>
    <property type="evidence" value="ECO:0007669"/>
    <property type="project" value="UniProtKB-KW"/>
</dbReference>
<dbReference type="AlphaFoldDB" id="I4B8C1"/>
<evidence type="ECO:0000313" key="2">
    <source>
        <dbReference type="EMBL" id="AFM13528.1"/>
    </source>
</evidence>
<keyword evidence="2" id="KW-0645">Protease</keyword>
<name>I4B8C1_TURPD</name>
<dbReference type="KEGG" id="tpx:Turpa_2889"/>
<dbReference type="RefSeq" id="WP_014804030.1">
    <property type="nucleotide sequence ID" value="NC_018020.1"/>
</dbReference>
<feature type="transmembrane region" description="Helical" evidence="1">
    <location>
        <begin position="7"/>
        <end position="28"/>
    </location>
</feature>
<accession>I4B8C1</accession>
<keyword evidence="1" id="KW-0812">Transmembrane</keyword>
<keyword evidence="2" id="KW-0031">Aminopeptidase</keyword>
<protein>
    <submittedName>
        <fullName evidence="2">Aminopeptidase</fullName>
    </submittedName>
</protein>
<keyword evidence="3" id="KW-1185">Reference proteome</keyword>
<dbReference type="STRING" id="869212.Turpa_2889"/>
<dbReference type="Proteomes" id="UP000006048">
    <property type="component" value="Chromosome"/>
</dbReference>
<dbReference type="Pfam" id="PF10023">
    <property type="entry name" value="Aminopep"/>
    <property type="match status" value="1"/>
</dbReference>
<keyword evidence="1" id="KW-0472">Membrane</keyword>
<organism evidence="2 3">
    <name type="scientific">Turneriella parva (strain ATCC BAA-1111 / DSM 21527 / NCTC 11395 / H)</name>
    <name type="common">Leptospira parva</name>
    <dbReference type="NCBI Taxonomy" id="869212"/>
    <lineage>
        <taxon>Bacteria</taxon>
        <taxon>Pseudomonadati</taxon>
        <taxon>Spirochaetota</taxon>
        <taxon>Spirochaetia</taxon>
        <taxon>Leptospirales</taxon>
        <taxon>Leptospiraceae</taxon>
        <taxon>Turneriella</taxon>
    </lineage>
</organism>
<proteinExistence type="predicted"/>
<keyword evidence="2" id="KW-0378">Hydrolase</keyword>
<gene>
    <name evidence="2" type="ordered locus">Turpa_2889</name>
</gene>
<dbReference type="OrthoDB" id="357991at2"/>